<feature type="region of interest" description="Disordered" evidence="1">
    <location>
        <begin position="781"/>
        <end position="808"/>
    </location>
</feature>
<dbReference type="Gene3D" id="3.90.1300.10">
    <property type="entry name" value="Amidase signature (AS) domain"/>
    <property type="match status" value="1"/>
</dbReference>
<protein>
    <recommendedName>
        <fullName evidence="2">FAS1 domain-containing protein</fullName>
    </recommendedName>
</protein>
<dbReference type="Pfam" id="PF02469">
    <property type="entry name" value="Fasciclin"/>
    <property type="match status" value="1"/>
</dbReference>
<dbReference type="SUPFAM" id="SSF82153">
    <property type="entry name" value="FAS1 domain"/>
    <property type="match status" value="1"/>
</dbReference>
<reference evidence="3 4" key="1">
    <citation type="journal article" date="2024" name="Nat. Commun.">
        <title>Phylogenomics reveals the evolutionary origins of lichenization in chlorophyte algae.</title>
        <authorList>
            <person name="Puginier C."/>
            <person name="Libourel C."/>
            <person name="Otte J."/>
            <person name="Skaloud P."/>
            <person name="Haon M."/>
            <person name="Grisel S."/>
            <person name="Petersen M."/>
            <person name="Berrin J.G."/>
            <person name="Delaux P.M."/>
            <person name="Dal Grande F."/>
            <person name="Keller J."/>
        </authorList>
    </citation>
    <scope>NUCLEOTIDE SEQUENCE [LARGE SCALE GENOMIC DNA]</scope>
    <source>
        <strain evidence="3 4">SAG 2043</strain>
    </source>
</reference>
<feature type="compositionally biased region" description="Low complexity" evidence="1">
    <location>
        <begin position="792"/>
        <end position="808"/>
    </location>
</feature>
<dbReference type="PROSITE" id="PS50213">
    <property type="entry name" value="FAS1"/>
    <property type="match status" value="1"/>
</dbReference>
<dbReference type="GO" id="GO:0050567">
    <property type="term" value="F:glutaminyl-tRNA synthase (glutamine-hydrolyzing) activity"/>
    <property type="evidence" value="ECO:0007669"/>
    <property type="project" value="TreeGrafter"/>
</dbReference>
<organism evidence="3 4">
    <name type="scientific">[Myrmecia] bisecta</name>
    <dbReference type="NCBI Taxonomy" id="41462"/>
    <lineage>
        <taxon>Eukaryota</taxon>
        <taxon>Viridiplantae</taxon>
        <taxon>Chlorophyta</taxon>
        <taxon>core chlorophytes</taxon>
        <taxon>Trebouxiophyceae</taxon>
        <taxon>Trebouxiales</taxon>
        <taxon>Trebouxiaceae</taxon>
        <taxon>Myrmecia</taxon>
    </lineage>
</organism>
<accession>A0AAW1P4B9</accession>
<dbReference type="Pfam" id="PF01425">
    <property type="entry name" value="Amidase"/>
    <property type="match status" value="1"/>
</dbReference>
<name>A0AAW1P4B9_9CHLO</name>
<dbReference type="InterPro" id="IPR036378">
    <property type="entry name" value="FAS1_dom_sf"/>
</dbReference>
<proteinExistence type="predicted"/>
<dbReference type="PANTHER" id="PTHR11895">
    <property type="entry name" value="TRANSAMIDASE"/>
    <property type="match status" value="1"/>
</dbReference>
<sequence length="808" mass="84799">MLSTVAAAISAANISIPSGAVTLFLPVNDGFLKAINSSSLTCVTGTPTSDLSTNTCASADSLLKANNLPTLLLSHVVNGIYPSSSLANGTVLQSVGGTILKASTVNGTVYINNAPVVTADVAITNGVVHLLGNVITTDAAFDAVLVPGVKQPVPGGYNYSTIAIAEKLADVGPFGTDTNQTLREIIMQTYETYIPAYRQIRNVIATVDGPFTKPMMLTLDATLGSTTTSKYRSTRGAGNNLPWNYPIDTTIKLPADNETTAYLPVLSLAGLIKSKQISCVDLTHIYLDRLKRSNYVLQNVVTYTTDLALNQAAAMDALLAEDIYLGPLMCIPYGLKDLIAVPGYRTTWGTDGYIDQYLTQEANGYKQLKDAGAILIAKLTTGAMAWGNIWWGGESKNPWNVIQGASGSSAGPGSATACAGVPFSLGTETGGSIIGPAVTNGVTAMRPSFGVVSRSGIMSLSQSLDHLGPFARSAADMAVILDAIRGYDPADIDSVDVALPDPFSINITSLKIGYVPNAVSWTSPPKTNLSTTDWPTANTPPIIFNLTEVVNTLSGLGASMVPLPGYPNGAAGLEAGKPIPTTGPTANAVQTWLNYTIPGQRNLLNIIMYTETASHFDQWLRSGLFKENRQQSIWPVQLSTGRFVPAVEYIAANRARAVFCAQVAEILATVDAVIVPSSGDLTMGNLCSIPHVSVPIGQVDLPDAPTSTRKVPINVGIYAPVYGDSVALAVAMAYQSVTDHHLQKAPIDNVEPNIVRQSLNSPWSVTRLPPGSKAAAAVKINGTNEDYPPPASVSAAPTASVSTASVTR</sequence>
<dbReference type="InterPro" id="IPR000782">
    <property type="entry name" value="FAS1_domain"/>
</dbReference>
<feature type="domain" description="FAS1" evidence="2">
    <location>
        <begin position="1"/>
        <end position="135"/>
    </location>
</feature>
<dbReference type="SMART" id="SM00554">
    <property type="entry name" value="FAS1"/>
    <property type="match status" value="1"/>
</dbReference>
<gene>
    <name evidence="3" type="ORF">WJX72_000654</name>
</gene>
<dbReference type="SUPFAM" id="SSF75304">
    <property type="entry name" value="Amidase signature (AS) enzymes"/>
    <property type="match status" value="1"/>
</dbReference>
<dbReference type="InterPro" id="IPR023631">
    <property type="entry name" value="Amidase_dom"/>
</dbReference>
<evidence type="ECO:0000256" key="1">
    <source>
        <dbReference type="SAM" id="MobiDB-lite"/>
    </source>
</evidence>
<keyword evidence="4" id="KW-1185">Reference proteome</keyword>
<dbReference type="EMBL" id="JALJOR010000021">
    <property type="protein sequence ID" value="KAK9803375.1"/>
    <property type="molecule type" value="Genomic_DNA"/>
</dbReference>
<dbReference type="InterPro" id="IPR000120">
    <property type="entry name" value="Amidase"/>
</dbReference>
<dbReference type="Proteomes" id="UP001489004">
    <property type="component" value="Unassembled WGS sequence"/>
</dbReference>
<dbReference type="PANTHER" id="PTHR11895:SF73">
    <property type="entry name" value="AMIDASE FAMILY PROTEIN"/>
    <property type="match status" value="1"/>
</dbReference>
<dbReference type="AlphaFoldDB" id="A0AAW1P4B9"/>
<evidence type="ECO:0000313" key="3">
    <source>
        <dbReference type="EMBL" id="KAK9803375.1"/>
    </source>
</evidence>
<dbReference type="InterPro" id="IPR036928">
    <property type="entry name" value="AS_sf"/>
</dbReference>
<evidence type="ECO:0000313" key="4">
    <source>
        <dbReference type="Proteomes" id="UP001489004"/>
    </source>
</evidence>
<comment type="caution">
    <text evidence="3">The sequence shown here is derived from an EMBL/GenBank/DDBJ whole genome shotgun (WGS) entry which is preliminary data.</text>
</comment>
<evidence type="ECO:0000259" key="2">
    <source>
        <dbReference type="PROSITE" id="PS50213"/>
    </source>
</evidence>
<dbReference type="Gene3D" id="2.30.180.10">
    <property type="entry name" value="FAS1 domain"/>
    <property type="match status" value="1"/>
</dbReference>